<dbReference type="SUPFAM" id="SSF88723">
    <property type="entry name" value="PIN domain-like"/>
    <property type="match status" value="1"/>
</dbReference>
<sequence>MKYVYDTNIFIYYLADDDLVTSFFSQAFLSLHQIFISPIVRIELLSFPTLSKEEEQIIEDLLSQFESIPILREIEDLTIQLKRQYKIKIPDAIIAATTLSQNGCLVTRNVDDFKGISGLNIKNPFIDQG</sequence>
<dbReference type="InterPro" id="IPR029060">
    <property type="entry name" value="PIN-like_dom_sf"/>
</dbReference>
<keyword evidence="3" id="KW-0540">Nuclease</keyword>
<evidence type="ECO:0000256" key="2">
    <source>
        <dbReference type="ARBA" id="ARBA00022649"/>
    </source>
</evidence>
<name>A0A0K1S4V4_9CHRO</name>
<dbReference type="PANTHER" id="PTHR33653:SF1">
    <property type="entry name" value="RIBONUCLEASE VAPC2"/>
    <property type="match status" value="1"/>
</dbReference>
<feature type="domain" description="PIN" evidence="8">
    <location>
        <begin position="3"/>
        <end position="114"/>
    </location>
</feature>
<evidence type="ECO:0000313" key="10">
    <source>
        <dbReference type="Proteomes" id="UP000068167"/>
    </source>
</evidence>
<evidence type="ECO:0000256" key="4">
    <source>
        <dbReference type="ARBA" id="ARBA00022723"/>
    </source>
</evidence>
<protein>
    <recommendedName>
        <fullName evidence="8">PIN domain-containing protein</fullName>
    </recommendedName>
</protein>
<comment type="similarity">
    <text evidence="7">Belongs to the PINc/VapC protein family.</text>
</comment>
<dbReference type="AlphaFoldDB" id="A0A0K1S4V4"/>
<keyword evidence="2" id="KW-1277">Toxin-antitoxin system</keyword>
<dbReference type="EMBL" id="CP011339">
    <property type="protein sequence ID" value="AKV69043.1"/>
    <property type="molecule type" value="Genomic_DNA"/>
</dbReference>
<evidence type="ECO:0000256" key="3">
    <source>
        <dbReference type="ARBA" id="ARBA00022722"/>
    </source>
</evidence>
<keyword evidence="6" id="KW-0460">Magnesium</keyword>
<reference evidence="9 10" key="1">
    <citation type="journal article" date="2016" name="Stand. Genomic Sci.">
        <title>Complete genome sequence and genomic characterization of Microcystis panniformis FACHB 1757 by third-generation sequencing.</title>
        <authorList>
            <person name="Zhang J.Y."/>
            <person name="Guan R."/>
            <person name="Zhang H.J."/>
            <person name="Li H."/>
            <person name="Xiao P."/>
            <person name="Yu G.L."/>
            <person name="Du L."/>
            <person name="Cao D.M."/>
            <person name="Zhu B.C."/>
            <person name="Li R.H."/>
            <person name="Lu Z.H."/>
        </authorList>
    </citation>
    <scope>NUCLEOTIDE SEQUENCE [LARGE SCALE GENOMIC DNA]</scope>
    <source>
        <strain evidence="9 10">FACHB-1757</strain>
    </source>
</reference>
<dbReference type="Gene3D" id="3.40.50.1010">
    <property type="entry name" value="5'-nuclease"/>
    <property type="match status" value="1"/>
</dbReference>
<dbReference type="InterPro" id="IPR002716">
    <property type="entry name" value="PIN_dom"/>
</dbReference>
<gene>
    <name evidence="9" type="ORF">VL20_4097</name>
</gene>
<comment type="cofactor">
    <cofactor evidence="1">
        <name>Mg(2+)</name>
        <dbReference type="ChEBI" id="CHEBI:18420"/>
    </cofactor>
</comment>
<dbReference type="Proteomes" id="UP000068167">
    <property type="component" value="Chromosome"/>
</dbReference>
<evidence type="ECO:0000313" key="9">
    <source>
        <dbReference type="EMBL" id="AKV69043.1"/>
    </source>
</evidence>
<dbReference type="KEGG" id="mpk:VL20_4097"/>
<keyword evidence="4" id="KW-0479">Metal-binding</keyword>
<dbReference type="PATRIC" id="fig|1638788.3.peg.4128"/>
<accession>A0A0K1S4V4</accession>
<dbReference type="InterPro" id="IPR050556">
    <property type="entry name" value="Type_II_TA_system_RNase"/>
</dbReference>
<dbReference type="GO" id="GO:0004518">
    <property type="term" value="F:nuclease activity"/>
    <property type="evidence" value="ECO:0007669"/>
    <property type="project" value="UniProtKB-KW"/>
</dbReference>
<keyword evidence="10" id="KW-1185">Reference proteome</keyword>
<dbReference type="Pfam" id="PF01850">
    <property type="entry name" value="PIN"/>
    <property type="match status" value="1"/>
</dbReference>
<organism evidence="9 10">
    <name type="scientific">Microcystis panniformis FACHB-1757</name>
    <dbReference type="NCBI Taxonomy" id="1638788"/>
    <lineage>
        <taxon>Bacteria</taxon>
        <taxon>Bacillati</taxon>
        <taxon>Cyanobacteriota</taxon>
        <taxon>Cyanophyceae</taxon>
        <taxon>Oscillatoriophycideae</taxon>
        <taxon>Chroococcales</taxon>
        <taxon>Microcystaceae</taxon>
        <taxon>Microcystis</taxon>
    </lineage>
</organism>
<evidence type="ECO:0000256" key="7">
    <source>
        <dbReference type="ARBA" id="ARBA00038093"/>
    </source>
</evidence>
<evidence type="ECO:0000256" key="5">
    <source>
        <dbReference type="ARBA" id="ARBA00022801"/>
    </source>
</evidence>
<dbReference type="CDD" id="cd18738">
    <property type="entry name" value="PIN_VapC4-5_FitB-like"/>
    <property type="match status" value="1"/>
</dbReference>
<proteinExistence type="inferred from homology"/>
<dbReference type="RefSeq" id="WP_052277193.1">
    <property type="nucleotide sequence ID" value="NZ_CP011339.1"/>
</dbReference>
<evidence type="ECO:0000256" key="1">
    <source>
        <dbReference type="ARBA" id="ARBA00001946"/>
    </source>
</evidence>
<dbReference type="GO" id="GO:0016787">
    <property type="term" value="F:hydrolase activity"/>
    <property type="evidence" value="ECO:0007669"/>
    <property type="project" value="UniProtKB-KW"/>
</dbReference>
<dbReference type="GO" id="GO:0046872">
    <property type="term" value="F:metal ion binding"/>
    <property type="evidence" value="ECO:0007669"/>
    <property type="project" value="UniProtKB-KW"/>
</dbReference>
<keyword evidence="5" id="KW-0378">Hydrolase</keyword>
<evidence type="ECO:0000256" key="6">
    <source>
        <dbReference type="ARBA" id="ARBA00022842"/>
    </source>
</evidence>
<dbReference type="PANTHER" id="PTHR33653">
    <property type="entry name" value="RIBONUCLEASE VAPC2"/>
    <property type="match status" value="1"/>
</dbReference>
<evidence type="ECO:0000259" key="8">
    <source>
        <dbReference type="Pfam" id="PF01850"/>
    </source>
</evidence>